<feature type="transmembrane region" description="Helical" evidence="1">
    <location>
        <begin position="85"/>
        <end position="111"/>
    </location>
</feature>
<evidence type="ECO:0000256" key="1">
    <source>
        <dbReference type="SAM" id="Phobius"/>
    </source>
</evidence>
<keyword evidence="3" id="KW-1185">Reference proteome</keyword>
<gene>
    <name evidence="2" type="ORF">Pfra01_002457400</name>
</gene>
<proteinExistence type="predicted"/>
<comment type="caution">
    <text evidence="2">The sequence shown here is derived from an EMBL/GenBank/DDBJ whole genome shotgun (WGS) entry which is preliminary data.</text>
</comment>
<keyword evidence="1" id="KW-0472">Membrane</keyword>
<protein>
    <submittedName>
        <fullName evidence="2">Unnamed protein product</fullName>
    </submittedName>
</protein>
<dbReference type="AlphaFoldDB" id="A0A9W6YBK3"/>
<dbReference type="EMBL" id="BSXT01004368">
    <property type="protein sequence ID" value="GMF57546.1"/>
    <property type="molecule type" value="Genomic_DNA"/>
</dbReference>
<dbReference type="Proteomes" id="UP001165121">
    <property type="component" value="Unassembled WGS sequence"/>
</dbReference>
<organism evidence="2 3">
    <name type="scientific">Phytophthora fragariaefolia</name>
    <dbReference type="NCBI Taxonomy" id="1490495"/>
    <lineage>
        <taxon>Eukaryota</taxon>
        <taxon>Sar</taxon>
        <taxon>Stramenopiles</taxon>
        <taxon>Oomycota</taxon>
        <taxon>Peronosporomycetes</taxon>
        <taxon>Peronosporales</taxon>
        <taxon>Peronosporaceae</taxon>
        <taxon>Phytophthora</taxon>
    </lineage>
</organism>
<dbReference type="OrthoDB" id="118477at2759"/>
<name>A0A9W6YBK3_9STRA</name>
<keyword evidence="1" id="KW-0812">Transmembrane</keyword>
<reference evidence="2" key="1">
    <citation type="submission" date="2023-04" db="EMBL/GenBank/DDBJ databases">
        <title>Phytophthora fragariaefolia NBRC 109709.</title>
        <authorList>
            <person name="Ichikawa N."/>
            <person name="Sato H."/>
            <person name="Tonouchi N."/>
        </authorList>
    </citation>
    <scope>NUCLEOTIDE SEQUENCE</scope>
    <source>
        <strain evidence="2">NBRC 109709</strain>
    </source>
</reference>
<keyword evidence="1" id="KW-1133">Transmembrane helix</keyword>
<accession>A0A9W6YBK3</accession>
<evidence type="ECO:0000313" key="2">
    <source>
        <dbReference type="EMBL" id="GMF57546.1"/>
    </source>
</evidence>
<evidence type="ECO:0000313" key="3">
    <source>
        <dbReference type="Proteomes" id="UP001165121"/>
    </source>
</evidence>
<sequence>MVVLIHTDTPIFYEAVIMLKTTPLSASTRSVSHESLAEGSRPSIGGDIKSTQVLPVGPTIMRQGSSTKRKLSDTQKQQLSFLEAFGILGILMVLILALCLAWTIWTIFVLLAPNEAANWLMSTGDYDNGQFWLIIDTNPVLTFAGVFCLTIVSLSYLFVTLKMLLWREVILTPAKFRQLEKRLFESWNRTRLESRTWSLILGPTYQRISYVWKDLTSFNGKKRKLWVSMKCAIDRYQFSTYNNLCGLERCY</sequence>
<feature type="transmembrane region" description="Helical" evidence="1">
    <location>
        <begin position="131"/>
        <end position="159"/>
    </location>
</feature>